<organism evidence="1 2">
    <name type="scientific">Dryococelus australis</name>
    <dbReference type="NCBI Taxonomy" id="614101"/>
    <lineage>
        <taxon>Eukaryota</taxon>
        <taxon>Metazoa</taxon>
        <taxon>Ecdysozoa</taxon>
        <taxon>Arthropoda</taxon>
        <taxon>Hexapoda</taxon>
        <taxon>Insecta</taxon>
        <taxon>Pterygota</taxon>
        <taxon>Neoptera</taxon>
        <taxon>Polyneoptera</taxon>
        <taxon>Phasmatodea</taxon>
        <taxon>Verophasmatodea</taxon>
        <taxon>Anareolatae</taxon>
        <taxon>Phasmatidae</taxon>
        <taxon>Eurycanthinae</taxon>
        <taxon>Dryococelus</taxon>
    </lineage>
</organism>
<protein>
    <submittedName>
        <fullName evidence="1">Uncharacterized protein</fullName>
    </submittedName>
</protein>
<sequence length="141" mass="16001">MEYYLGHEELWDLVLNSKGSTEEVTEAQHKRDTKAICKIGMPVHPQYHDTGANIVCILLERLFDIKPKYGAICDKNIGRSKEVKDARCKLEGTLIAMLLLRGLTSEFKPLRMSRVQRTTNYVKGQLLQQEHTPGGKVDTSD</sequence>
<proteinExistence type="predicted"/>
<comment type="caution">
    <text evidence="1">The sequence shown here is derived from an EMBL/GenBank/DDBJ whole genome shotgun (WGS) entry which is preliminary data.</text>
</comment>
<dbReference type="Proteomes" id="UP001159363">
    <property type="component" value="Chromosome 7"/>
</dbReference>
<evidence type="ECO:0000313" key="2">
    <source>
        <dbReference type="Proteomes" id="UP001159363"/>
    </source>
</evidence>
<evidence type="ECO:0000313" key="1">
    <source>
        <dbReference type="EMBL" id="KAJ8878066.1"/>
    </source>
</evidence>
<reference evidence="1 2" key="1">
    <citation type="submission" date="2023-02" db="EMBL/GenBank/DDBJ databases">
        <title>LHISI_Scaffold_Assembly.</title>
        <authorList>
            <person name="Stuart O.P."/>
            <person name="Cleave R."/>
            <person name="Magrath M.J.L."/>
            <person name="Mikheyev A.S."/>
        </authorList>
    </citation>
    <scope>NUCLEOTIDE SEQUENCE [LARGE SCALE GENOMIC DNA]</scope>
    <source>
        <strain evidence="1">Daus_M_001</strain>
        <tissue evidence="1">Leg muscle</tissue>
    </source>
</reference>
<dbReference type="EMBL" id="JARBHB010000008">
    <property type="protein sequence ID" value="KAJ8878066.1"/>
    <property type="molecule type" value="Genomic_DNA"/>
</dbReference>
<keyword evidence="2" id="KW-1185">Reference proteome</keyword>
<name>A0ABQ9H1C0_9NEOP</name>
<accession>A0ABQ9H1C0</accession>
<gene>
    <name evidence="1" type="ORF">PR048_022530</name>
</gene>